<reference evidence="1" key="1">
    <citation type="submission" date="2017-02" db="UniProtKB">
        <authorList>
            <consortium name="WormBaseParasite"/>
        </authorList>
    </citation>
    <scope>IDENTIFICATION</scope>
</reference>
<evidence type="ECO:0000313" key="1">
    <source>
        <dbReference type="WBParaSite" id="MCOS_0000502001-mRNA-1"/>
    </source>
</evidence>
<dbReference type="AlphaFoldDB" id="A0A0R3UDM2"/>
<dbReference type="WBParaSite" id="MCOS_0000502001-mRNA-1">
    <property type="protein sequence ID" value="MCOS_0000502001-mRNA-1"/>
    <property type="gene ID" value="MCOS_0000502001"/>
</dbReference>
<sequence>LCAHSLVLSNFTEVSPTDVNLGTSFDVNASASTGKIPPPYLDSENLGAIFQQEHEAAQTEIPNLQVSCSRVFPSIGAHVLDPLVGWCSR</sequence>
<accession>A0A0R3UDM2</accession>
<proteinExistence type="predicted"/>
<organism evidence="1">
    <name type="scientific">Mesocestoides corti</name>
    <name type="common">Flatworm</name>
    <dbReference type="NCBI Taxonomy" id="53468"/>
    <lineage>
        <taxon>Eukaryota</taxon>
        <taxon>Metazoa</taxon>
        <taxon>Spiralia</taxon>
        <taxon>Lophotrochozoa</taxon>
        <taxon>Platyhelminthes</taxon>
        <taxon>Cestoda</taxon>
        <taxon>Eucestoda</taxon>
        <taxon>Cyclophyllidea</taxon>
        <taxon>Mesocestoididae</taxon>
        <taxon>Mesocestoides</taxon>
    </lineage>
</organism>
<protein>
    <submittedName>
        <fullName evidence="1">Ovule protein</fullName>
    </submittedName>
</protein>
<name>A0A0R3UDM2_MESCO</name>